<dbReference type="Proteomes" id="UP000397656">
    <property type="component" value="Chromosome 2"/>
</dbReference>
<evidence type="ECO:0000313" key="3">
    <source>
        <dbReference type="Proteomes" id="UP000397656"/>
    </source>
</evidence>
<reference evidence="2 3" key="1">
    <citation type="submission" date="2020-10" db="EMBL/GenBank/DDBJ databases">
        <title>Complete genome sequence of Cupriavidus basilensis CCUG 49340T.</title>
        <authorList>
            <person name="Salva-Serra F."/>
            <person name="Donoso R.A."/>
            <person name="Cho K.H."/>
            <person name="Yoo J.A."/>
            <person name="Lee K."/>
            <person name="Yoon S.-H."/>
            <person name="Perez-Pantoja D."/>
            <person name="Moore E.R.B."/>
        </authorList>
    </citation>
    <scope>NUCLEOTIDE SEQUENCE [LARGE SCALE GENOMIC DNA]</scope>
    <source>
        <strain evidence="3">CCUG 49340</strain>
    </source>
</reference>
<feature type="compositionally biased region" description="Basic and acidic residues" evidence="1">
    <location>
        <begin position="228"/>
        <end position="238"/>
    </location>
</feature>
<protein>
    <submittedName>
        <fullName evidence="2">XpsR family transcriptional regulator</fullName>
    </submittedName>
</protein>
<sequence length="244" mass="27216">MGKWLNHQRIARIMAAARAQALGIRLDDNDWKAYYRDELYAPDGAQFKLNLFPLPVMLDGLTPWSKVFRGQSELVPKDRYLDLCRHGGRFRFLRTLCAHWRPKVVVCIGYRQADDFVRAFGLEQVACEERQLQPADQVRTLQIYKRDGTTWILCPALAGSAGLTSDVQLNAFGELLGASLAPSDFDHHRAAACGQGRLPESLNALLAGSASGGLPGGGYPAQRHHHPDLRDARQHRSDFVPQAM</sequence>
<dbReference type="GeneID" id="98404147"/>
<gene>
    <name evidence="2" type="ORF">F7R26_024730</name>
</gene>
<evidence type="ECO:0000313" key="2">
    <source>
        <dbReference type="EMBL" id="QOT80638.1"/>
    </source>
</evidence>
<dbReference type="RefSeq" id="WP_150987026.1">
    <property type="nucleotide sequence ID" value="NZ_CP062804.1"/>
</dbReference>
<accession>A0A643FSM6</accession>
<name>A0A643FSM6_9BURK</name>
<feature type="region of interest" description="Disordered" evidence="1">
    <location>
        <begin position="213"/>
        <end position="244"/>
    </location>
</feature>
<proteinExistence type="predicted"/>
<dbReference type="EMBL" id="CP062804">
    <property type="protein sequence ID" value="QOT80638.1"/>
    <property type="molecule type" value="Genomic_DNA"/>
</dbReference>
<dbReference type="AlphaFoldDB" id="A0A643FSM6"/>
<evidence type="ECO:0000256" key="1">
    <source>
        <dbReference type="SAM" id="MobiDB-lite"/>
    </source>
</evidence>
<organism evidence="2 3">
    <name type="scientific">Cupriavidus basilensis</name>
    <dbReference type="NCBI Taxonomy" id="68895"/>
    <lineage>
        <taxon>Bacteria</taxon>
        <taxon>Pseudomonadati</taxon>
        <taxon>Pseudomonadota</taxon>
        <taxon>Betaproteobacteria</taxon>
        <taxon>Burkholderiales</taxon>
        <taxon>Burkholderiaceae</taxon>
        <taxon>Cupriavidus</taxon>
    </lineage>
</organism>